<dbReference type="SUPFAM" id="SSF51679">
    <property type="entry name" value="Bacterial luciferase-like"/>
    <property type="match status" value="1"/>
</dbReference>
<proteinExistence type="predicted"/>
<dbReference type="PANTHER" id="PTHR43244:SF2">
    <property type="entry name" value="CONSERVED HYPOTHETICAL ALANINE AND PROLINE-RICH PROTEIN"/>
    <property type="match status" value="1"/>
</dbReference>
<comment type="caution">
    <text evidence="2">The sequence shown here is derived from an EMBL/GenBank/DDBJ whole genome shotgun (WGS) entry which is preliminary data.</text>
</comment>
<dbReference type="PANTHER" id="PTHR43244">
    <property type="match status" value="1"/>
</dbReference>
<evidence type="ECO:0000259" key="1">
    <source>
        <dbReference type="Pfam" id="PF00296"/>
    </source>
</evidence>
<dbReference type="CDD" id="cd01097">
    <property type="entry name" value="Tetrahydromethanopterin_reductase"/>
    <property type="match status" value="1"/>
</dbReference>
<dbReference type="Pfam" id="PF00296">
    <property type="entry name" value="Bac_luciferase"/>
    <property type="match status" value="1"/>
</dbReference>
<dbReference type="InterPro" id="IPR036661">
    <property type="entry name" value="Luciferase-like_sf"/>
</dbReference>
<dbReference type="InterPro" id="IPR011251">
    <property type="entry name" value="Luciferase-like_dom"/>
</dbReference>
<evidence type="ECO:0000313" key="3">
    <source>
        <dbReference type="Proteomes" id="UP001205740"/>
    </source>
</evidence>
<protein>
    <submittedName>
        <fullName evidence="2">F420-dependent oxidoreductase, MSMEG_2256 family</fullName>
    </submittedName>
</protein>
<dbReference type="InterPro" id="IPR050564">
    <property type="entry name" value="F420-G6PD/mer"/>
</dbReference>
<sequence length="344" mass="36675">MRVHLQLTGDPHGVADDVVALSRVGVDGVFTFEGPHDVFAPLIRATAVDEARDLDLMTNVAIAGPRSPLHLAHMAWDLQSYSGGRFRLGLGSQIRPHIEKRYGSAWGRPAARLGETVRAIGAIFDAWEHGTPLDFRGEFTTHTLMPPNFVPGPTGHGRPAVLMGGLGPVMTRTAAEVADGLLVMPFHSRAHLAERTLPAVEDGLSRRERYGAFSVIGQAMVAVGSDEGSLRAAVDGVAMLIAFYGSTPAYRPVLDASGRGDLQPELNALSKQGRFAEMRSLITDDDVATFAVVGSPAECATEIHDRFGGFASEICCYFPHYEPVSSDLSALVGHLQDAVVPSAG</sequence>
<feature type="domain" description="Luciferase-like" evidence="1">
    <location>
        <begin position="10"/>
        <end position="306"/>
    </location>
</feature>
<evidence type="ECO:0000313" key="2">
    <source>
        <dbReference type="EMBL" id="MCP2161696.1"/>
    </source>
</evidence>
<accession>A0ABT1H3C8</accession>
<reference evidence="2 3" key="1">
    <citation type="submission" date="2022-06" db="EMBL/GenBank/DDBJ databases">
        <title>Genomic Encyclopedia of Archaeal and Bacterial Type Strains, Phase II (KMG-II): from individual species to whole genera.</title>
        <authorList>
            <person name="Goeker M."/>
        </authorList>
    </citation>
    <scope>NUCLEOTIDE SEQUENCE [LARGE SCALE GENOMIC DNA]</scope>
    <source>
        <strain evidence="2 3">DSM 45037</strain>
    </source>
</reference>
<dbReference type="Proteomes" id="UP001205740">
    <property type="component" value="Unassembled WGS sequence"/>
</dbReference>
<organism evidence="2 3">
    <name type="scientific">Williamsia serinedens</name>
    <dbReference type="NCBI Taxonomy" id="391736"/>
    <lineage>
        <taxon>Bacteria</taxon>
        <taxon>Bacillati</taxon>
        <taxon>Actinomycetota</taxon>
        <taxon>Actinomycetes</taxon>
        <taxon>Mycobacteriales</taxon>
        <taxon>Nocardiaceae</taxon>
        <taxon>Williamsia</taxon>
    </lineage>
</organism>
<name>A0ABT1H3C8_9NOCA</name>
<dbReference type="Gene3D" id="3.20.20.30">
    <property type="entry name" value="Luciferase-like domain"/>
    <property type="match status" value="1"/>
</dbReference>
<keyword evidence="3" id="KW-1185">Reference proteome</keyword>
<dbReference type="InterPro" id="IPR019919">
    <property type="entry name" value="Lucif-like_OxRdtase_MSMEG_2256"/>
</dbReference>
<dbReference type="RefSeq" id="WP_253655279.1">
    <property type="nucleotide sequence ID" value="NZ_BAAAOE010000001.1"/>
</dbReference>
<dbReference type="EMBL" id="JAMTCG010000005">
    <property type="protein sequence ID" value="MCP2161696.1"/>
    <property type="molecule type" value="Genomic_DNA"/>
</dbReference>
<gene>
    <name evidence="2" type="ORF">LX12_002895</name>
</gene>
<dbReference type="NCBIfam" id="TIGR03617">
    <property type="entry name" value="F420_MSMEG_2256"/>
    <property type="match status" value="1"/>
</dbReference>